<evidence type="ECO:0008006" key="4">
    <source>
        <dbReference type="Google" id="ProtNLM"/>
    </source>
</evidence>
<comment type="caution">
    <text evidence="2">The sequence shown here is derived from an EMBL/GenBank/DDBJ whole genome shotgun (WGS) entry which is preliminary data.</text>
</comment>
<keyword evidence="1" id="KW-0732">Signal</keyword>
<evidence type="ECO:0000256" key="1">
    <source>
        <dbReference type="SAM" id="SignalP"/>
    </source>
</evidence>
<gene>
    <name evidence="2" type="ORF">Pcinc_004811</name>
</gene>
<sequence>MSQVGVQLCRVWVRMLLLLPSAPVEGGELCLMRSVLISLQRVQAASITKQESLDLPPGARQALYFSNKCTLRD</sequence>
<name>A0AAE1GG57_PETCI</name>
<dbReference type="Proteomes" id="UP001286313">
    <property type="component" value="Unassembled WGS sequence"/>
</dbReference>
<accession>A0AAE1GG57</accession>
<evidence type="ECO:0000313" key="2">
    <source>
        <dbReference type="EMBL" id="KAK3891296.1"/>
    </source>
</evidence>
<feature type="chain" id="PRO_5042028964" description="Secreted protein" evidence="1">
    <location>
        <begin position="27"/>
        <end position="73"/>
    </location>
</feature>
<keyword evidence="3" id="KW-1185">Reference proteome</keyword>
<dbReference type="EMBL" id="JAWQEG010000353">
    <property type="protein sequence ID" value="KAK3891296.1"/>
    <property type="molecule type" value="Genomic_DNA"/>
</dbReference>
<organism evidence="2 3">
    <name type="scientific">Petrolisthes cinctipes</name>
    <name type="common">Flat porcelain crab</name>
    <dbReference type="NCBI Taxonomy" id="88211"/>
    <lineage>
        <taxon>Eukaryota</taxon>
        <taxon>Metazoa</taxon>
        <taxon>Ecdysozoa</taxon>
        <taxon>Arthropoda</taxon>
        <taxon>Crustacea</taxon>
        <taxon>Multicrustacea</taxon>
        <taxon>Malacostraca</taxon>
        <taxon>Eumalacostraca</taxon>
        <taxon>Eucarida</taxon>
        <taxon>Decapoda</taxon>
        <taxon>Pleocyemata</taxon>
        <taxon>Anomura</taxon>
        <taxon>Galatheoidea</taxon>
        <taxon>Porcellanidae</taxon>
        <taxon>Petrolisthes</taxon>
    </lineage>
</organism>
<proteinExistence type="predicted"/>
<feature type="signal peptide" evidence="1">
    <location>
        <begin position="1"/>
        <end position="26"/>
    </location>
</feature>
<dbReference type="AlphaFoldDB" id="A0AAE1GG57"/>
<protein>
    <recommendedName>
        <fullName evidence="4">Secreted protein</fullName>
    </recommendedName>
</protein>
<evidence type="ECO:0000313" key="3">
    <source>
        <dbReference type="Proteomes" id="UP001286313"/>
    </source>
</evidence>
<reference evidence="2" key="1">
    <citation type="submission" date="2023-10" db="EMBL/GenBank/DDBJ databases">
        <title>Genome assemblies of two species of porcelain crab, Petrolisthes cinctipes and Petrolisthes manimaculis (Anomura: Porcellanidae).</title>
        <authorList>
            <person name="Angst P."/>
        </authorList>
    </citation>
    <scope>NUCLEOTIDE SEQUENCE</scope>
    <source>
        <strain evidence="2">PB745_01</strain>
        <tissue evidence="2">Gill</tissue>
    </source>
</reference>